<name>A0A562ZUU7_9BURK</name>
<keyword evidence="2" id="KW-1185">Reference proteome</keyword>
<proteinExistence type="predicted"/>
<dbReference type="Proteomes" id="UP000318199">
    <property type="component" value="Unassembled WGS sequence"/>
</dbReference>
<dbReference type="EMBL" id="VOBQ01000004">
    <property type="protein sequence ID" value="TWO72108.1"/>
    <property type="molecule type" value="Genomic_DNA"/>
</dbReference>
<accession>A0A562ZUU7</accession>
<dbReference type="RefSeq" id="WP_145891688.1">
    <property type="nucleotide sequence ID" value="NZ_VOBQ01000004.1"/>
</dbReference>
<dbReference type="SUPFAM" id="SSF53756">
    <property type="entry name" value="UDP-Glycosyltransferase/glycogen phosphorylase"/>
    <property type="match status" value="1"/>
</dbReference>
<evidence type="ECO:0000313" key="2">
    <source>
        <dbReference type="Proteomes" id="UP000318199"/>
    </source>
</evidence>
<gene>
    <name evidence="1" type="ORF">FN976_05165</name>
</gene>
<dbReference type="GO" id="GO:0016757">
    <property type="term" value="F:glycosyltransferase activity"/>
    <property type="evidence" value="ECO:0007669"/>
    <property type="project" value="TreeGrafter"/>
</dbReference>
<dbReference type="Pfam" id="PF13692">
    <property type="entry name" value="Glyco_trans_1_4"/>
    <property type="match status" value="1"/>
</dbReference>
<dbReference type="AlphaFoldDB" id="A0A562ZUU7"/>
<evidence type="ECO:0000313" key="1">
    <source>
        <dbReference type="EMBL" id="TWO72108.1"/>
    </source>
</evidence>
<sequence>MAEDRPRRALFLGTHSFVDGGLKVGIQHLAEGFAARGWQVDYVATASSVFDLWGAQRRPRLKRVWGGGQDRRGTPIAPGLDEYAFKALIPAHKLFLRGEWQLPSFAWLLPAWVRERDYALCMHETSPNVIYRPWVRARTSIFRLSDLPAGFSHDLHPVLIRQLEHGLREGDYDEVWAVSASLRDHAMSLGPSPAVLLPNGVEAGPFRQRHPVARRPNSAVFLGSVSEWVDVELLHAAARLLPEWTFDIHGPVSRPLPGGGAPNVRFHGALAPEAIPGMLAGCEVGLIPFRETGDLTRHIERPLKFYEYVAAGLGIASTDIGGLRLGMGAFASYGSSPAAFAAAVMEARAAGAARGRDVIEAFLAQHSWESIVDQAHARVEALLRRERGPVSRRERA</sequence>
<dbReference type="OrthoDB" id="9816564at2"/>
<dbReference type="PANTHER" id="PTHR12526">
    <property type="entry name" value="GLYCOSYLTRANSFERASE"/>
    <property type="match status" value="1"/>
</dbReference>
<organism evidence="1 2">
    <name type="scientific">Caenimonas sedimenti</name>
    <dbReference type="NCBI Taxonomy" id="2596921"/>
    <lineage>
        <taxon>Bacteria</taxon>
        <taxon>Pseudomonadati</taxon>
        <taxon>Pseudomonadota</taxon>
        <taxon>Betaproteobacteria</taxon>
        <taxon>Burkholderiales</taxon>
        <taxon>Comamonadaceae</taxon>
        <taxon>Caenimonas</taxon>
    </lineage>
</organism>
<protein>
    <submittedName>
        <fullName evidence="1">Glycosyltransferase family 1 protein</fullName>
    </submittedName>
</protein>
<dbReference type="Gene3D" id="3.40.50.2000">
    <property type="entry name" value="Glycogen Phosphorylase B"/>
    <property type="match status" value="2"/>
</dbReference>
<comment type="caution">
    <text evidence="1">The sequence shown here is derived from an EMBL/GenBank/DDBJ whole genome shotgun (WGS) entry which is preliminary data.</text>
</comment>
<keyword evidence="1" id="KW-0808">Transferase</keyword>
<reference evidence="1 2" key="1">
    <citation type="submission" date="2019-07" db="EMBL/GenBank/DDBJ databases">
        <title>Caenimonas sedimenti sp. nov., isolated from activated sludge.</title>
        <authorList>
            <person name="Xu J."/>
        </authorList>
    </citation>
    <scope>NUCLEOTIDE SEQUENCE [LARGE SCALE GENOMIC DNA]</scope>
    <source>
        <strain evidence="1 2">HX-9-20</strain>
    </source>
</reference>
<dbReference type="PANTHER" id="PTHR12526:SF600">
    <property type="entry name" value="GLYCOSYL TRANSFERASE GROUP 1"/>
    <property type="match status" value="1"/>
</dbReference>